<evidence type="ECO:0000259" key="11">
    <source>
        <dbReference type="Pfam" id="PF02872"/>
    </source>
</evidence>
<dbReference type="GO" id="GO:0006397">
    <property type="term" value="P:mRNA processing"/>
    <property type="evidence" value="ECO:0007669"/>
    <property type="project" value="UniProtKB-KW"/>
</dbReference>
<name>A0A6P6XZD3_DERPT</name>
<keyword evidence="8" id="KW-0508">mRNA splicing</keyword>
<dbReference type="GO" id="GO:0008253">
    <property type="term" value="F:5'-nucleotidase activity"/>
    <property type="evidence" value="ECO:0007669"/>
    <property type="project" value="UniProtKB-EC"/>
</dbReference>
<dbReference type="AlphaFoldDB" id="A0A6P6XZD3"/>
<dbReference type="InterPro" id="IPR006179">
    <property type="entry name" value="5_nucleotidase/apyrase"/>
</dbReference>
<evidence type="ECO:0000256" key="9">
    <source>
        <dbReference type="ARBA" id="ARBA00023242"/>
    </source>
</evidence>
<comment type="catalytic activity">
    <reaction evidence="1">
        <text>a ribonucleoside 5'-phosphate + H2O = a ribonucleoside + phosphate</text>
        <dbReference type="Rhea" id="RHEA:12484"/>
        <dbReference type="ChEBI" id="CHEBI:15377"/>
        <dbReference type="ChEBI" id="CHEBI:18254"/>
        <dbReference type="ChEBI" id="CHEBI:43474"/>
        <dbReference type="ChEBI" id="CHEBI:58043"/>
        <dbReference type="EC" id="3.1.3.5"/>
    </reaction>
</comment>
<dbReference type="OrthoDB" id="3881at2759"/>
<dbReference type="GO" id="GO:0008380">
    <property type="term" value="P:RNA splicing"/>
    <property type="evidence" value="ECO:0007669"/>
    <property type="project" value="UniProtKB-KW"/>
</dbReference>
<accession>A0A6P6XZD3</accession>
<dbReference type="GO" id="GO:0005681">
    <property type="term" value="C:spliceosomal complex"/>
    <property type="evidence" value="ECO:0007669"/>
    <property type="project" value="UniProtKB-KW"/>
</dbReference>
<keyword evidence="7" id="KW-0747">Spliceosome</keyword>
<evidence type="ECO:0000256" key="6">
    <source>
        <dbReference type="ARBA" id="ARBA00022664"/>
    </source>
</evidence>
<comment type="similarity">
    <text evidence="4">Belongs to the 5'-nucleotidase family.</text>
</comment>
<feature type="domain" description="5'-Nucleotidase C-terminal" evidence="11">
    <location>
        <begin position="567"/>
        <end position="733"/>
    </location>
</feature>
<evidence type="ECO:0000256" key="1">
    <source>
        <dbReference type="ARBA" id="ARBA00000815"/>
    </source>
</evidence>
<dbReference type="PRINTS" id="PR01607">
    <property type="entry name" value="APYRASEFAMLY"/>
</dbReference>
<evidence type="ECO:0000256" key="2">
    <source>
        <dbReference type="ARBA" id="ARBA00004123"/>
    </source>
</evidence>
<feature type="region of interest" description="Disordered" evidence="10">
    <location>
        <begin position="123"/>
        <end position="152"/>
    </location>
</feature>
<dbReference type="KEGG" id="dpte:113792821"/>
<reference evidence="13" key="1">
    <citation type="submission" date="2025-08" db="UniProtKB">
        <authorList>
            <consortium name="RefSeq"/>
        </authorList>
    </citation>
    <scope>IDENTIFICATION</scope>
    <source>
        <strain evidence="13">Airmid</strain>
    </source>
</reference>
<evidence type="ECO:0000313" key="12">
    <source>
        <dbReference type="Proteomes" id="UP000515146"/>
    </source>
</evidence>
<dbReference type="Gene3D" id="3.90.780.10">
    <property type="entry name" value="5'-Nucleotidase, C-terminal domain"/>
    <property type="match status" value="1"/>
</dbReference>
<dbReference type="Pfam" id="PF02872">
    <property type="entry name" value="5_nucleotid_C"/>
    <property type="match status" value="1"/>
</dbReference>
<dbReference type="RefSeq" id="XP_027198573.1">
    <property type="nucleotide sequence ID" value="XM_027342772.1"/>
</dbReference>
<dbReference type="PANTHER" id="PTHR11575">
    <property type="entry name" value="5'-NUCLEOTIDASE-RELATED"/>
    <property type="match status" value="1"/>
</dbReference>
<feature type="compositionally biased region" description="Low complexity" evidence="10">
    <location>
        <begin position="357"/>
        <end position="366"/>
    </location>
</feature>
<keyword evidence="12" id="KW-1185">Reference proteome</keyword>
<gene>
    <name evidence="13" type="primary">LOC113792821</name>
</gene>
<evidence type="ECO:0000256" key="7">
    <source>
        <dbReference type="ARBA" id="ARBA00022728"/>
    </source>
</evidence>
<evidence type="ECO:0000256" key="3">
    <source>
        <dbReference type="ARBA" id="ARBA00006164"/>
    </source>
</evidence>
<organism evidence="12 13">
    <name type="scientific">Dermatophagoides pteronyssinus</name>
    <name type="common">European house dust mite</name>
    <dbReference type="NCBI Taxonomy" id="6956"/>
    <lineage>
        <taxon>Eukaryota</taxon>
        <taxon>Metazoa</taxon>
        <taxon>Ecdysozoa</taxon>
        <taxon>Arthropoda</taxon>
        <taxon>Chelicerata</taxon>
        <taxon>Arachnida</taxon>
        <taxon>Acari</taxon>
        <taxon>Acariformes</taxon>
        <taxon>Sarcoptiformes</taxon>
        <taxon>Astigmata</taxon>
        <taxon>Psoroptidia</taxon>
        <taxon>Analgoidea</taxon>
        <taxon>Pyroglyphidae</taxon>
        <taxon>Dermatophagoidinae</taxon>
        <taxon>Dermatophagoides</taxon>
    </lineage>
</organism>
<keyword evidence="9" id="KW-0539">Nucleus</keyword>
<dbReference type="PANTHER" id="PTHR11575:SF24">
    <property type="entry name" value="5'-NUCLEOTIDASE"/>
    <property type="match status" value="1"/>
</dbReference>
<dbReference type="Gene3D" id="3.60.21.10">
    <property type="match status" value="1"/>
</dbReference>
<feature type="compositionally biased region" description="Basic residues" evidence="10">
    <location>
        <begin position="393"/>
        <end position="412"/>
    </location>
</feature>
<dbReference type="GO" id="GO:0005886">
    <property type="term" value="C:plasma membrane"/>
    <property type="evidence" value="ECO:0007669"/>
    <property type="project" value="TreeGrafter"/>
</dbReference>
<dbReference type="GO" id="GO:0006196">
    <property type="term" value="P:AMP catabolic process"/>
    <property type="evidence" value="ECO:0007669"/>
    <property type="project" value="TreeGrafter"/>
</dbReference>
<dbReference type="InterPro" id="IPR029052">
    <property type="entry name" value="Metallo-depent_PP-like"/>
</dbReference>
<comment type="similarity">
    <text evidence="3">Belongs to the PRP38 family.</text>
</comment>
<proteinExistence type="inferred from homology"/>
<evidence type="ECO:0000256" key="8">
    <source>
        <dbReference type="ARBA" id="ARBA00023187"/>
    </source>
</evidence>
<dbReference type="Proteomes" id="UP000515146">
    <property type="component" value="Unplaced"/>
</dbReference>
<feature type="compositionally biased region" description="Low complexity" evidence="10">
    <location>
        <begin position="123"/>
        <end position="134"/>
    </location>
</feature>
<sequence length="803" mass="90521">MTSASNSNSSYIPTTTLDIPLPFTNSLTTIPSTTAVTTNQSYGSSYPSYIDPNLYNSQYYQQYYQQYYAQYGYGPQQTQAMGVYYPHPTSATTTATAYPSTQASYLPTMMNAAAVAAATHVKSNAKNNSSGKDSSGNEDDDDDPTIAKPNQPKLSNILNYSCNEKMGLNPLIYTNIQQSPYFKNNLFQLKTYNEVIDEIYYSVRHLEPWEKGSRKVSGQTGMCGSVRGVGAGGIISTPFCILYKLFTLKLTRKQVMAMIRHKDSPYIRALGFMYIRFTQSPRELWHWFEPFMEDDEQVDPKAGGGSPMTIGQMVRHFLTKLEWFSTLFPRIPRHVQLEIEKKLNKYDAEMKKHPVKSNKNNKNDNNVNKKHDADEELEEGELSPNNDQDHNQKKQNRNHHHSGGGGGRKRSRSPQSKSSSAKHPHLNIFIGLGHSGYDRDIEIAEKVPDLDVIVGGHSHSYLYSGKNFPSIEKPEGPYPTIFEHAIKTSSYENNGTTLIVQAFAYGKYIGILNLTFNDAGQIVKYTGEPILMSHNIPGDVETETILRKFNDQLSIKYNETFGMATEAFIQNTCRSKECSLGNLITDSFVNHFSNLQKKEKVRQIRQSNNGACKLMALINGGNIRTSIDKGPITYRKLISVLPFTNNLGLLTVTGSELWDILKKSANQHDRGGFLQVSGVRVTFGTTSSKTVIKKSKLINVEAFCDGKWTPISKENTFQVVITNFLANGGDNYTINIKNWQDYQLVDRDILSEYIRKQQKITPILDNRIQFIVDNQNNSSQTLNYNLFLTFVIAILFFIKSSHI</sequence>
<evidence type="ECO:0000256" key="4">
    <source>
        <dbReference type="ARBA" id="ARBA00006654"/>
    </source>
</evidence>
<evidence type="ECO:0000256" key="5">
    <source>
        <dbReference type="ARBA" id="ARBA00012643"/>
    </source>
</evidence>
<feature type="region of interest" description="Disordered" evidence="10">
    <location>
        <begin position="350"/>
        <end position="425"/>
    </location>
</feature>
<dbReference type="InterPro" id="IPR008334">
    <property type="entry name" value="5'-Nucleotdase_C"/>
</dbReference>
<protein>
    <recommendedName>
        <fullName evidence="5">5'-nucleotidase</fullName>
        <ecNumber evidence="5">3.1.3.5</ecNumber>
    </recommendedName>
</protein>
<evidence type="ECO:0000313" key="13">
    <source>
        <dbReference type="RefSeq" id="XP_027198573.1"/>
    </source>
</evidence>
<dbReference type="InParanoid" id="A0A6P6XZD3"/>
<evidence type="ECO:0000256" key="10">
    <source>
        <dbReference type="SAM" id="MobiDB-lite"/>
    </source>
</evidence>
<dbReference type="InterPro" id="IPR005037">
    <property type="entry name" value="PRP38"/>
</dbReference>
<dbReference type="Pfam" id="PF03371">
    <property type="entry name" value="PRP38"/>
    <property type="match status" value="1"/>
</dbReference>
<dbReference type="EC" id="3.1.3.5" evidence="5"/>
<dbReference type="SUPFAM" id="SSF56300">
    <property type="entry name" value="Metallo-dependent phosphatases"/>
    <property type="match status" value="1"/>
</dbReference>
<keyword evidence="6" id="KW-0507">mRNA processing</keyword>
<dbReference type="SUPFAM" id="SSF55816">
    <property type="entry name" value="5'-nucleotidase (syn. UDP-sugar hydrolase), C-terminal domain"/>
    <property type="match status" value="1"/>
</dbReference>
<comment type="subcellular location">
    <subcellularLocation>
        <location evidence="2">Nucleus</location>
    </subcellularLocation>
</comment>
<dbReference type="InterPro" id="IPR036907">
    <property type="entry name" value="5'-Nucleotdase_C_sf"/>
</dbReference>